<dbReference type="PANTHER" id="PTHR43646">
    <property type="entry name" value="GLYCOSYLTRANSFERASE"/>
    <property type="match status" value="1"/>
</dbReference>
<keyword evidence="6" id="KW-0812">Transmembrane</keyword>
<evidence type="ECO:0000256" key="4">
    <source>
        <dbReference type="ARBA" id="ARBA00022679"/>
    </source>
</evidence>
<feature type="transmembrane region" description="Helical" evidence="6">
    <location>
        <begin position="6"/>
        <end position="25"/>
    </location>
</feature>
<evidence type="ECO:0000256" key="3">
    <source>
        <dbReference type="ARBA" id="ARBA00022676"/>
    </source>
</evidence>
<dbReference type="SUPFAM" id="SSF53448">
    <property type="entry name" value="Nucleotide-diphospho-sugar transferases"/>
    <property type="match status" value="1"/>
</dbReference>
<keyword evidence="2" id="KW-1003">Cell membrane</keyword>
<feature type="transmembrane region" description="Helical" evidence="6">
    <location>
        <begin position="320"/>
        <end position="339"/>
    </location>
</feature>
<feature type="transmembrane region" description="Helical" evidence="6">
    <location>
        <begin position="285"/>
        <end position="308"/>
    </location>
</feature>
<dbReference type="InterPro" id="IPR029044">
    <property type="entry name" value="Nucleotide-diphossugar_trans"/>
</dbReference>
<evidence type="ECO:0000313" key="8">
    <source>
        <dbReference type="EMBL" id="CAB4897291.1"/>
    </source>
</evidence>
<dbReference type="GO" id="GO:0016757">
    <property type="term" value="F:glycosyltransferase activity"/>
    <property type="evidence" value="ECO:0007669"/>
    <property type="project" value="UniProtKB-KW"/>
</dbReference>
<gene>
    <name evidence="8" type="ORF">UFOPK3608_00130</name>
</gene>
<evidence type="ECO:0000256" key="2">
    <source>
        <dbReference type="ARBA" id="ARBA00022475"/>
    </source>
</evidence>
<keyword evidence="4" id="KW-0808">Transferase</keyword>
<keyword evidence="6" id="KW-1133">Transmembrane helix</keyword>
<organism evidence="8">
    <name type="scientific">freshwater metagenome</name>
    <dbReference type="NCBI Taxonomy" id="449393"/>
    <lineage>
        <taxon>unclassified sequences</taxon>
        <taxon>metagenomes</taxon>
        <taxon>ecological metagenomes</taxon>
    </lineage>
</organism>
<comment type="subcellular location">
    <subcellularLocation>
        <location evidence="1">Cell membrane</location>
    </subcellularLocation>
</comment>
<protein>
    <submittedName>
        <fullName evidence="8">Unannotated protein</fullName>
    </submittedName>
</protein>
<evidence type="ECO:0000256" key="6">
    <source>
        <dbReference type="SAM" id="Phobius"/>
    </source>
</evidence>
<keyword evidence="3" id="KW-0328">Glycosyltransferase</keyword>
<evidence type="ECO:0000259" key="7">
    <source>
        <dbReference type="Pfam" id="PF00535"/>
    </source>
</evidence>
<proteinExistence type="predicted"/>
<dbReference type="GO" id="GO:0005886">
    <property type="term" value="C:plasma membrane"/>
    <property type="evidence" value="ECO:0007669"/>
    <property type="project" value="UniProtKB-SubCell"/>
</dbReference>
<dbReference type="PANTHER" id="PTHR43646:SF2">
    <property type="entry name" value="GLYCOSYLTRANSFERASE 2-LIKE DOMAIN-CONTAINING PROTEIN"/>
    <property type="match status" value="1"/>
</dbReference>
<reference evidence="8" key="1">
    <citation type="submission" date="2020-05" db="EMBL/GenBank/DDBJ databases">
        <authorList>
            <person name="Chiriac C."/>
            <person name="Salcher M."/>
            <person name="Ghai R."/>
            <person name="Kavagutti S V."/>
        </authorList>
    </citation>
    <scope>NUCLEOTIDE SEQUENCE</scope>
</reference>
<dbReference type="Gene3D" id="3.90.550.10">
    <property type="entry name" value="Spore Coat Polysaccharide Biosynthesis Protein SpsA, Chain A"/>
    <property type="match status" value="1"/>
</dbReference>
<feature type="transmembrane region" description="Helical" evidence="6">
    <location>
        <begin position="260"/>
        <end position="279"/>
    </location>
</feature>
<dbReference type="AlphaFoldDB" id="A0A6J7FPA0"/>
<evidence type="ECO:0000256" key="5">
    <source>
        <dbReference type="ARBA" id="ARBA00023136"/>
    </source>
</evidence>
<name>A0A6J7FPA0_9ZZZZ</name>
<sequence>MEISLVLSSIALLLVVINSLTIKVVRNSPSKIDEFVSILIPMRNEEKNIDDCIKSALGQIGLSNFEVIALDDNSSDSTRQQLSKFTSVKVLDGKPLPDSWLGKSWAAHQLAAISGGKYLVFIDADVRLSKFAVASAINAMDKWDFISPYPKQITNGFLQRLFQPLLQWSWLSSVPLLISQQFGVKSMAVANGQFFIVKKDAYLSSGGHKAVKSEVLDDLMLAKQLLKSGFKGGVAEGSNVAECHMYQSGIEMIKGYQKSLWRAFGSIFGTLFIIVILFLSSVLPFVLAISGSETALIGFALIVLSRVVSSLRTGALPNTALLHPFAILILFCLITYSWFGKLTGNLTWRDRSVI</sequence>
<dbReference type="Pfam" id="PF00535">
    <property type="entry name" value="Glycos_transf_2"/>
    <property type="match status" value="1"/>
</dbReference>
<dbReference type="EMBL" id="CAFBMP010000003">
    <property type="protein sequence ID" value="CAB4897291.1"/>
    <property type="molecule type" value="Genomic_DNA"/>
</dbReference>
<dbReference type="CDD" id="cd00761">
    <property type="entry name" value="Glyco_tranf_GTA_type"/>
    <property type="match status" value="1"/>
</dbReference>
<feature type="domain" description="Glycosyltransferase 2-like" evidence="7">
    <location>
        <begin position="37"/>
        <end position="154"/>
    </location>
</feature>
<accession>A0A6J7FPA0</accession>
<evidence type="ECO:0000256" key="1">
    <source>
        <dbReference type="ARBA" id="ARBA00004236"/>
    </source>
</evidence>
<keyword evidence="5 6" id="KW-0472">Membrane</keyword>
<dbReference type="InterPro" id="IPR001173">
    <property type="entry name" value="Glyco_trans_2-like"/>
</dbReference>